<evidence type="ECO:0000313" key="3">
    <source>
        <dbReference type="Proteomes" id="UP001230268"/>
    </source>
</evidence>
<keyword evidence="1" id="KW-0472">Membrane</keyword>
<proteinExistence type="predicted"/>
<feature type="transmembrane region" description="Helical" evidence="1">
    <location>
        <begin position="150"/>
        <end position="167"/>
    </location>
</feature>
<protein>
    <recommendedName>
        <fullName evidence="4">Amino acid transporter</fullName>
    </recommendedName>
</protein>
<reference evidence="2" key="1">
    <citation type="submission" date="2023-08" db="EMBL/GenBank/DDBJ databases">
        <title>Draft sequence of the Babesia gibsoni genome.</title>
        <authorList>
            <person name="Yamagishi J.Y."/>
            <person name="Xuan X.X."/>
        </authorList>
    </citation>
    <scope>NUCLEOTIDE SEQUENCE</scope>
    <source>
        <strain evidence="2">Azabu</strain>
    </source>
</reference>
<feature type="transmembrane region" description="Helical" evidence="1">
    <location>
        <begin position="405"/>
        <end position="425"/>
    </location>
</feature>
<feature type="transmembrane region" description="Helical" evidence="1">
    <location>
        <begin position="194"/>
        <end position="214"/>
    </location>
</feature>
<feature type="transmembrane region" description="Helical" evidence="1">
    <location>
        <begin position="37"/>
        <end position="56"/>
    </location>
</feature>
<comment type="caution">
    <text evidence="2">The sequence shown here is derived from an EMBL/GenBank/DDBJ whole genome shotgun (WGS) entry which is preliminary data.</text>
</comment>
<dbReference type="PANTHER" id="PTHR16189:SF3">
    <property type="entry name" value="AMINO ACID TRANSPORTER TRANSMEMBRANE DOMAIN-CONTAINING PROTEIN"/>
    <property type="match status" value="1"/>
</dbReference>
<keyword evidence="1" id="KW-1133">Transmembrane helix</keyword>
<keyword evidence="1" id="KW-0812">Transmembrane</keyword>
<dbReference type="Proteomes" id="UP001230268">
    <property type="component" value="Unassembled WGS sequence"/>
</dbReference>
<evidence type="ECO:0008006" key="4">
    <source>
        <dbReference type="Google" id="ProtNLM"/>
    </source>
</evidence>
<feature type="transmembrane region" description="Helical" evidence="1">
    <location>
        <begin position="338"/>
        <end position="357"/>
    </location>
</feature>
<gene>
    <name evidence="2" type="ORF">BgAZ_305430</name>
</gene>
<dbReference type="PANTHER" id="PTHR16189">
    <property type="entry name" value="TRANSMEMBRANE PROTEIN 104-RELATED"/>
    <property type="match status" value="1"/>
</dbReference>
<dbReference type="EMBL" id="JAVEPI010000003">
    <property type="protein sequence ID" value="KAK1443025.1"/>
    <property type="molecule type" value="Genomic_DNA"/>
</dbReference>
<evidence type="ECO:0000256" key="1">
    <source>
        <dbReference type="SAM" id="Phobius"/>
    </source>
</evidence>
<evidence type="ECO:0000313" key="2">
    <source>
        <dbReference type="EMBL" id="KAK1443025.1"/>
    </source>
</evidence>
<dbReference type="AlphaFoldDB" id="A0AAD8P903"/>
<feature type="transmembrane region" description="Helical" evidence="1">
    <location>
        <begin position="377"/>
        <end position="393"/>
    </location>
</feature>
<organism evidence="2 3">
    <name type="scientific">Babesia gibsoni</name>
    <dbReference type="NCBI Taxonomy" id="33632"/>
    <lineage>
        <taxon>Eukaryota</taxon>
        <taxon>Sar</taxon>
        <taxon>Alveolata</taxon>
        <taxon>Apicomplexa</taxon>
        <taxon>Aconoidasida</taxon>
        <taxon>Piroplasmida</taxon>
        <taxon>Babesiidae</taxon>
        <taxon>Babesia</taxon>
    </lineage>
</organism>
<keyword evidence="3" id="KW-1185">Reference proteome</keyword>
<accession>A0AAD8P903</accession>
<feature type="transmembrane region" description="Helical" evidence="1">
    <location>
        <begin position="68"/>
        <end position="90"/>
    </location>
</feature>
<sequence length="634" mass="70973">MFGWLPFAKGVTTSDFSGPFVRSRKRFKAYTWKYKKTITPIASFVLLVNQLMGFGISDIPSTIREAGWLPSLLANVFVCILATLCSLMLLRAMTLIPHNDNFDHRIEYNTLVKYYLSDHNFKFVAFLNHLGDLCTVVCGILVFAKLIDMLLVQALGWTLALQVYPFVRLGRVDIRTVSAIYESHLMPATEQRSVTLAITVGYLICAVICMRLSYCALEETMGFHHLSFVALIGCIAQLTTMGLSRYVGGAKTEKPPTIGKARFATVLMTFVDNYTLASSTPSWANEMTNDVKVMQTIWTSTFFSCITYHLLGYVLCVAFPDDSGSIFTGILFSKTGPLTNAVICLFIVVTILPDIVFGSISTKYNLLNLGYCEGSAAYFWGCVFPFTFTWLLSNESVFMDPLSHIGLTCSLFCDFFIPIVVYKAAKESFSDFSKESHLVDQDSYGRGQSTDEDQHTGMGHKLLKKGTSILFGKIGSLSRLVTRDYLHKQFLDEGEENDMDDDGDTDEDVNDDHVGDFEQKGAVAPEKVVPEVDYLSFKIIKPPARPRPDDNQYSVISKRRKCHLVIFANNETPEESDQDKRDARGAMGKPKENRVKVFPIVVPDEYQGLISRAMIVLLGTMAVLPTAHRIFALW</sequence>
<feature type="transmembrane region" description="Helical" evidence="1">
    <location>
        <begin position="226"/>
        <end position="247"/>
    </location>
</feature>
<name>A0AAD8P903_BABGI</name>
<feature type="transmembrane region" description="Helical" evidence="1">
    <location>
        <begin position="123"/>
        <end position="144"/>
    </location>
</feature>
<feature type="transmembrane region" description="Helical" evidence="1">
    <location>
        <begin position="297"/>
        <end position="318"/>
    </location>
</feature>